<feature type="transmembrane region" description="Helical" evidence="8">
    <location>
        <begin position="152"/>
        <end position="171"/>
    </location>
</feature>
<organism evidence="9 10">
    <name type="scientific">Winogradskyella rapida</name>
    <dbReference type="NCBI Taxonomy" id="549701"/>
    <lineage>
        <taxon>Bacteria</taxon>
        <taxon>Pseudomonadati</taxon>
        <taxon>Bacteroidota</taxon>
        <taxon>Flavobacteriia</taxon>
        <taxon>Flavobacteriales</taxon>
        <taxon>Flavobacteriaceae</taxon>
        <taxon>Winogradskyella</taxon>
    </lineage>
</organism>
<keyword evidence="7" id="KW-0012">Acyltransferase</keyword>
<feature type="transmembrane region" description="Helical" evidence="8">
    <location>
        <begin position="119"/>
        <end position="140"/>
    </location>
</feature>
<feature type="transmembrane region" description="Helical" evidence="8">
    <location>
        <begin position="220"/>
        <end position="241"/>
    </location>
</feature>
<protein>
    <submittedName>
        <fullName evidence="9">MBOAT family O-acyltransferase</fullName>
    </submittedName>
</protein>
<evidence type="ECO:0000256" key="2">
    <source>
        <dbReference type="ARBA" id="ARBA00010323"/>
    </source>
</evidence>
<evidence type="ECO:0000256" key="1">
    <source>
        <dbReference type="ARBA" id="ARBA00004651"/>
    </source>
</evidence>
<keyword evidence="4 8" id="KW-0812">Transmembrane</keyword>
<dbReference type="InterPro" id="IPR004299">
    <property type="entry name" value="MBOAT_fam"/>
</dbReference>
<accession>A0ABW3KR00</accession>
<dbReference type="InterPro" id="IPR024194">
    <property type="entry name" value="Ac/AlaTfrase_AlgI/DltB"/>
</dbReference>
<keyword evidence="7" id="KW-0808">Transferase</keyword>
<feature type="transmembrane region" description="Helical" evidence="8">
    <location>
        <begin position="315"/>
        <end position="346"/>
    </location>
</feature>
<dbReference type="InterPro" id="IPR028362">
    <property type="entry name" value="AlgI"/>
</dbReference>
<dbReference type="PIRSF" id="PIRSF500217">
    <property type="entry name" value="AlgI"/>
    <property type="match status" value="1"/>
</dbReference>
<feature type="transmembrane region" description="Helical" evidence="8">
    <location>
        <begin position="51"/>
        <end position="67"/>
    </location>
</feature>
<sequence length="475" mass="54610">MLFNSLDFAVFLPIVFILYWFVFKQSLRAQNILLLVASYVFYGWWDWRFLGLILFSTLVDFGIGNSLRYAKEARKRKLLLYTSVFVNLGLLGVFKYYNFFIDNFVAAFSFFGSSIQPSSLDIILPVGISFYTFQTLSYSIDVYRHQLRPVSGFVPFASYVAFFPQLVAGPIERATHLLPQFLKPRVFDSELAKGGVSLIIWGLFKKMVVADNCAFFVNQIFDGTGGYSSAELFLGIVLFAFQIYGDFSGYSDIAIGVARLFGFQLMTNFSFPYFSRDIAEFWRRWHISLSTWFRDYLYIPLGGSRGSTWQQVRNVFIIFLVSGFWHGANWTFIVWGGIHAFLFLPLLVLKWNRKHTSSTRISWGELPSILGTFLMVCLAWLFFRADSLEAAWHFLARIFSFDSFALGLFYSSSKSLLFSLISAVGILVLLGYEYRSVQGQAREVQLTTYQAILIGVLIVFMGVYKNPSDFIYFQF</sequence>
<evidence type="ECO:0000256" key="8">
    <source>
        <dbReference type="SAM" id="Phobius"/>
    </source>
</evidence>
<dbReference type="PANTHER" id="PTHR13285">
    <property type="entry name" value="ACYLTRANSFERASE"/>
    <property type="match status" value="1"/>
</dbReference>
<dbReference type="EMBL" id="JBHTKM010000001">
    <property type="protein sequence ID" value="MFD1014604.1"/>
    <property type="molecule type" value="Genomic_DNA"/>
</dbReference>
<feature type="transmembrane region" description="Helical" evidence="8">
    <location>
        <begin position="366"/>
        <end position="383"/>
    </location>
</feature>
<dbReference type="RefSeq" id="WP_386113339.1">
    <property type="nucleotide sequence ID" value="NZ_JBHTKM010000001.1"/>
</dbReference>
<evidence type="ECO:0000256" key="4">
    <source>
        <dbReference type="ARBA" id="ARBA00022692"/>
    </source>
</evidence>
<proteinExistence type="inferred from homology"/>
<feature type="transmembrane region" description="Helical" evidence="8">
    <location>
        <begin position="191"/>
        <end position="208"/>
    </location>
</feature>
<evidence type="ECO:0000313" key="9">
    <source>
        <dbReference type="EMBL" id="MFD1014604.1"/>
    </source>
</evidence>
<evidence type="ECO:0000256" key="6">
    <source>
        <dbReference type="ARBA" id="ARBA00023136"/>
    </source>
</evidence>
<evidence type="ECO:0000256" key="3">
    <source>
        <dbReference type="ARBA" id="ARBA00022475"/>
    </source>
</evidence>
<feature type="transmembrane region" description="Helical" evidence="8">
    <location>
        <begin position="416"/>
        <end position="434"/>
    </location>
</feature>
<reference evidence="10" key="1">
    <citation type="journal article" date="2019" name="Int. J. Syst. Evol. Microbiol.">
        <title>The Global Catalogue of Microorganisms (GCM) 10K type strain sequencing project: providing services to taxonomists for standard genome sequencing and annotation.</title>
        <authorList>
            <consortium name="The Broad Institute Genomics Platform"/>
            <consortium name="The Broad Institute Genome Sequencing Center for Infectious Disease"/>
            <person name="Wu L."/>
            <person name="Ma J."/>
        </authorList>
    </citation>
    <scope>NUCLEOTIDE SEQUENCE [LARGE SCALE GENOMIC DNA]</scope>
    <source>
        <strain evidence="10">CCUG 56098</strain>
    </source>
</reference>
<dbReference type="PANTHER" id="PTHR13285:SF18">
    <property type="entry name" value="PROTEIN-CYSTEINE N-PALMITOYLTRANSFERASE RASP"/>
    <property type="match status" value="1"/>
</dbReference>
<dbReference type="InterPro" id="IPR051085">
    <property type="entry name" value="MB_O-acyltransferase"/>
</dbReference>
<dbReference type="Pfam" id="PF03062">
    <property type="entry name" value="MBOAT"/>
    <property type="match status" value="1"/>
</dbReference>
<name>A0ABW3KR00_9FLAO</name>
<evidence type="ECO:0000256" key="7">
    <source>
        <dbReference type="PIRNR" id="PIRNR016636"/>
    </source>
</evidence>
<dbReference type="PIRSF" id="PIRSF016636">
    <property type="entry name" value="AlgI_DltB"/>
    <property type="match status" value="1"/>
</dbReference>
<keyword evidence="6 7" id="KW-0472">Membrane</keyword>
<comment type="similarity">
    <text evidence="2 7">Belongs to the membrane-bound acyltransferase family.</text>
</comment>
<feature type="transmembrane region" description="Helical" evidence="8">
    <location>
        <begin position="446"/>
        <end position="464"/>
    </location>
</feature>
<comment type="subcellular location">
    <subcellularLocation>
        <location evidence="1">Cell membrane</location>
        <topology evidence="1">Multi-pass membrane protein</topology>
    </subcellularLocation>
</comment>
<keyword evidence="5 8" id="KW-1133">Transmembrane helix</keyword>
<keyword evidence="10" id="KW-1185">Reference proteome</keyword>
<dbReference type="Proteomes" id="UP001597086">
    <property type="component" value="Unassembled WGS sequence"/>
</dbReference>
<evidence type="ECO:0000256" key="5">
    <source>
        <dbReference type="ARBA" id="ARBA00022989"/>
    </source>
</evidence>
<feature type="transmembrane region" description="Helical" evidence="8">
    <location>
        <begin position="79"/>
        <end position="99"/>
    </location>
</feature>
<comment type="caution">
    <text evidence="9">The sequence shown here is derived from an EMBL/GenBank/DDBJ whole genome shotgun (WGS) entry which is preliminary data.</text>
</comment>
<evidence type="ECO:0000313" key="10">
    <source>
        <dbReference type="Proteomes" id="UP001597086"/>
    </source>
</evidence>
<gene>
    <name evidence="9" type="ORF">ACFQ13_01610</name>
</gene>
<feature type="transmembrane region" description="Helical" evidence="8">
    <location>
        <begin position="6"/>
        <end position="22"/>
    </location>
</feature>
<keyword evidence="3 7" id="KW-1003">Cell membrane</keyword>